<keyword evidence="3 4" id="KW-0472">Membrane</keyword>
<evidence type="ECO:0000256" key="3">
    <source>
        <dbReference type="ARBA" id="ARBA00023136"/>
    </source>
</evidence>
<dbReference type="InterPro" id="IPR036259">
    <property type="entry name" value="MFS_trans_sf"/>
</dbReference>
<dbReference type="InterPro" id="IPR020846">
    <property type="entry name" value="MFS_dom"/>
</dbReference>
<feature type="transmembrane region" description="Helical" evidence="4">
    <location>
        <begin position="314"/>
        <end position="330"/>
    </location>
</feature>
<evidence type="ECO:0000313" key="7">
    <source>
        <dbReference type="Proteomes" id="UP000298179"/>
    </source>
</evidence>
<dbReference type="AlphaFoldDB" id="A0A4Y8RN09"/>
<sequence length="457" mass="47675">MRAFMSSCASFTGFLQCLPLCGRRPLTGPSPLRSPRRRAYALGAAHRHMRCKGRSNACPRIAAPARKPARLMHATTRLLLGGSLTLAIVMGIGRFLYTPLLPLMQRQYGFGPDVAGLIASANFAGYFAGSMLAALFARGVARRIAFQGGLVASVATTIAMGLTGDLAVWLVLRTISGAASAFAMILAAGIVAEQLAKVGEESRLAWVFGGVGAGIAASGLVVHLLVGSMQSSTLWVLVGVIAAGLMPIALFFVRERDLPVSRRPADPRRRVPRPLPFWPLLVGYTLQGLGYSVFATFIVALIKSRPGIEALGDWVWIVVGLAVLPSCLFWSRMAERIGFSKALVAAYVAQIIGVALPVVTNAAAAALIGAVLFGGTFIAITLLTMPLGRQGLGGRGFAVLTAGFGLGQMVGPYVAGMLVGGEVDYTLPLAASAGVLALGLLALLVAIRGREEPASPA</sequence>
<organism evidence="6 7">
    <name type="scientific">Jiella endophytica</name>
    <dbReference type="NCBI Taxonomy" id="2558362"/>
    <lineage>
        <taxon>Bacteria</taxon>
        <taxon>Pseudomonadati</taxon>
        <taxon>Pseudomonadota</taxon>
        <taxon>Alphaproteobacteria</taxon>
        <taxon>Hyphomicrobiales</taxon>
        <taxon>Aurantimonadaceae</taxon>
        <taxon>Jiella</taxon>
    </lineage>
</organism>
<evidence type="ECO:0000256" key="4">
    <source>
        <dbReference type="SAM" id="Phobius"/>
    </source>
</evidence>
<proteinExistence type="predicted"/>
<feature type="domain" description="Major facilitator superfamily (MFS) profile" evidence="5">
    <location>
        <begin position="79"/>
        <end position="451"/>
    </location>
</feature>
<dbReference type="GO" id="GO:0022857">
    <property type="term" value="F:transmembrane transporter activity"/>
    <property type="evidence" value="ECO:0007669"/>
    <property type="project" value="InterPro"/>
</dbReference>
<name>A0A4Y8RN09_9HYPH</name>
<feature type="transmembrane region" description="Helical" evidence="4">
    <location>
        <begin position="204"/>
        <end position="226"/>
    </location>
</feature>
<evidence type="ECO:0000256" key="1">
    <source>
        <dbReference type="ARBA" id="ARBA00022692"/>
    </source>
</evidence>
<dbReference type="Proteomes" id="UP000298179">
    <property type="component" value="Unassembled WGS sequence"/>
</dbReference>
<feature type="transmembrane region" description="Helical" evidence="4">
    <location>
        <begin position="144"/>
        <end position="162"/>
    </location>
</feature>
<dbReference type="Gene3D" id="1.20.1250.20">
    <property type="entry name" value="MFS general substrate transporter like domains"/>
    <property type="match status" value="2"/>
</dbReference>
<feature type="transmembrane region" description="Helical" evidence="4">
    <location>
        <begin position="168"/>
        <end position="192"/>
    </location>
</feature>
<feature type="transmembrane region" description="Helical" evidence="4">
    <location>
        <begin position="397"/>
        <end position="419"/>
    </location>
</feature>
<dbReference type="Pfam" id="PF06779">
    <property type="entry name" value="MFS_4"/>
    <property type="match status" value="1"/>
</dbReference>
<evidence type="ECO:0000259" key="5">
    <source>
        <dbReference type="PROSITE" id="PS50850"/>
    </source>
</evidence>
<dbReference type="GO" id="GO:0005886">
    <property type="term" value="C:plasma membrane"/>
    <property type="evidence" value="ECO:0007669"/>
    <property type="project" value="TreeGrafter"/>
</dbReference>
<comment type="caution">
    <text evidence="6">The sequence shown here is derived from an EMBL/GenBank/DDBJ whole genome shotgun (WGS) entry which is preliminary data.</text>
</comment>
<feature type="transmembrane region" description="Helical" evidence="4">
    <location>
        <begin position="232"/>
        <end position="253"/>
    </location>
</feature>
<evidence type="ECO:0000256" key="2">
    <source>
        <dbReference type="ARBA" id="ARBA00022989"/>
    </source>
</evidence>
<feature type="transmembrane region" description="Helical" evidence="4">
    <location>
        <begin position="117"/>
        <end position="137"/>
    </location>
</feature>
<feature type="transmembrane region" description="Helical" evidence="4">
    <location>
        <begin position="365"/>
        <end position="385"/>
    </location>
</feature>
<dbReference type="SUPFAM" id="SSF103473">
    <property type="entry name" value="MFS general substrate transporter"/>
    <property type="match status" value="1"/>
</dbReference>
<dbReference type="InterPro" id="IPR010645">
    <property type="entry name" value="MFS_4"/>
</dbReference>
<dbReference type="OrthoDB" id="9797953at2"/>
<keyword evidence="1 4" id="KW-0812">Transmembrane</keyword>
<feature type="transmembrane region" description="Helical" evidence="4">
    <location>
        <begin position="277"/>
        <end position="302"/>
    </location>
</feature>
<accession>A0A4Y8RN09</accession>
<protein>
    <submittedName>
        <fullName evidence="6">YbfB/YjiJ family MFS transporter</fullName>
    </submittedName>
</protein>
<dbReference type="PROSITE" id="PS50850">
    <property type="entry name" value="MFS"/>
    <property type="match status" value="1"/>
</dbReference>
<dbReference type="PANTHER" id="PTHR23537:SF1">
    <property type="entry name" value="SUGAR TRANSPORTER"/>
    <property type="match status" value="1"/>
</dbReference>
<gene>
    <name evidence="6" type="ORF">E3C22_06125</name>
</gene>
<keyword evidence="2 4" id="KW-1133">Transmembrane helix</keyword>
<dbReference type="PANTHER" id="PTHR23537">
    <property type="match status" value="1"/>
</dbReference>
<keyword evidence="7" id="KW-1185">Reference proteome</keyword>
<feature type="transmembrane region" description="Helical" evidence="4">
    <location>
        <begin position="425"/>
        <end position="447"/>
    </location>
</feature>
<feature type="transmembrane region" description="Helical" evidence="4">
    <location>
        <begin position="78"/>
        <end position="97"/>
    </location>
</feature>
<evidence type="ECO:0000313" key="6">
    <source>
        <dbReference type="EMBL" id="TFF24959.1"/>
    </source>
</evidence>
<reference evidence="6 7" key="1">
    <citation type="submission" date="2019-03" db="EMBL/GenBank/DDBJ databases">
        <title>Jiella endophytica sp. nov., a novel endophytic bacterium isolated from root of Ficus microcarpa Linn. f.</title>
        <authorList>
            <person name="Tuo L."/>
        </authorList>
    </citation>
    <scope>NUCLEOTIDE SEQUENCE [LARGE SCALE GENOMIC DNA]</scope>
    <source>
        <strain evidence="6 7">CBS5Q-3</strain>
    </source>
</reference>
<dbReference type="EMBL" id="SOZD01000002">
    <property type="protein sequence ID" value="TFF24959.1"/>
    <property type="molecule type" value="Genomic_DNA"/>
</dbReference>
<feature type="transmembrane region" description="Helical" evidence="4">
    <location>
        <begin position="342"/>
        <end position="359"/>
    </location>
</feature>